<dbReference type="SUPFAM" id="SSF159888">
    <property type="entry name" value="YdhG-like"/>
    <property type="match status" value="1"/>
</dbReference>
<reference evidence="2 3" key="1">
    <citation type="submission" date="2014-07" db="EMBL/GenBank/DDBJ databases">
        <title>Genome of Flavobacterium reichenbachii LMG 25512.</title>
        <authorList>
            <person name="Stropko S.J."/>
            <person name="Pipes S.E."/>
            <person name="Newman J.D."/>
        </authorList>
    </citation>
    <scope>NUCLEOTIDE SEQUENCE [LARGE SCALE GENOMIC DNA]</scope>
    <source>
        <strain evidence="2 3">LMG 25512</strain>
    </source>
</reference>
<dbReference type="Gene3D" id="3.90.1150.200">
    <property type="match status" value="1"/>
</dbReference>
<organism evidence="2 3">
    <name type="scientific">Flavobacterium reichenbachii</name>
    <dbReference type="NCBI Taxonomy" id="362418"/>
    <lineage>
        <taxon>Bacteria</taxon>
        <taxon>Pseudomonadati</taxon>
        <taxon>Bacteroidota</taxon>
        <taxon>Flavobacteriia</taxon>
        <taxon>Flavobacteriales</taxon>
        <taxon>Flavobacteriaceae</taxon>
        <taxon>Flavobacterium</taxon>
    </lineage>
</organism>
<dbReference type="STRING" id="362418.IW19_08000"/>
<feature type="domain" description="YdhG-like" evidence="1">
    <location>
        <begin position="25"/>
        <end position="126"/>
    </location>
</feature>
<dbReference type="Pfam" id="PF08818">
    <property type="entry name" value="DUF1801"/>
    <property type="match status" value="1"/>
</dbReference>
<dbReference type="InterPro" id="IPR014922">
    <property type="entry name" value="YdhG-like"/>
</dbReference>
<comment type="caution">
    <text evidence="2">The sequence shown here is derived from an EMBL/GenBank/DDBJ whole genome shotgun (WGS) entry which is preliminary data.</text>
</comment>
<protein>
    <recommendedName>
        <fullName evidence="1">YdhG-like domain-containing protein</fullName>
    </recommendedName>
</protein>
<keyword evidence="3" id="KW-1185">Reference proteome</keyword>
<gene>
    <name evidence="2" type="ORF">IW19_08000</name>
</gene>
<accession>A0A085ZLZ8</accession>
<evidence type="ECO:0000313" key="2">
    <source>
        <dbReference type="EMBL" id="KFF05462.1"/>
    </source>
</evidence>
<dbReference type="EMBL" id="JPRL01000001">
    <property type="protein sequence ID" value="KFF05462.1"/>
    <property type="molecule type" value="Genomic_DNA"/>
</dbReference>
<dbReference type="AlphaFoldDB" id="A0A085ZLZ8"/>
<name>A0A085ZLZ8_9FLAO</name>
<evidence type="ECO:0000313" key="3">
    <source>
        <dbReference type="Proteomes" id="UP000028715"/>
    </source>
</evidence>
<dbReference type="Proteomes" id="UP000028715">
    <property type="component" value="Unassembled WGS sequence"/>
</dbReference>
<dbReference type="RefSeq" id="WP_035682902.1">
    <property type="nucleotide sequence ID" value="NZ_JPRL01000001.1"/>
</dbReference>
<dbReference type="OrthoDB" id="5951444at2"/>
<sequence>MAKNKTTETTDSVTDFINAVEDQAKRNDAFELLKIMQEETGFEPKMWGPAIIGFGSYDYKYDSGHEGSAPLAAFSPRKAAISLYCYTPENREELLLKLGKHKSGKGCIYIKKLADIDLEILKKIISLSVENLNKLYPKNKT</sequence>
<dbReference type="eggNOG" id="ENOG5032S5R">
    <property type="taxonomic scope" value="Bacteria"/>
</dbReference>
<proteinExistence type="predicted"/>
<evidence type="ECO:0000259" key="1">
    <source>
        <dbReference type="Pfam" id="PF08818"/>
    </source>
</evidence>